<dbReference type="eggNOG" id="ENOG502Z7PW">
    <property type="taxonomic scope" value="Bacteria"/>
</dbReference>
<dbReference type="Pfam" id="PF09546">
    <property type="entry name" value="Spore_III_AE"/>
    <property type="match status" value="1"/>
</dbReference>
<dbReference type="OrthoDB" id="1706761at2"/>
<protein>
    <recommendedName>
        <fullName evidence="4">Stage III sporulation protein AE</fullName>
    </recommendedName>
</protein>
<organism evidence="2 3">
    <name type="scientific">Ruminococcus flavefaciens 007c</name>
    <dbReference type="NCBI Taxonomy" id="1341157"/>
    <lineage>
        <taxon>Bacteria</taxon>
        <taxon>Bacillati</taxon>
        <taxon>Bacillota</taxon>
        <taxon>Clostridia</taxon>
        <taxon>Eubacteriales</taxon>
        <taxon>Oscillospiraceae</taxon>
        <taxon>Ruminococcus</taxon>
    </lineage>
</organism>
<keyword evidence="1" id="KW-1133">Transmembrane helix</keyword>
<comment type="caution">
    <text evidence="2">The sequence shown here is derived from an EMBL/GenBank/DDBJ whole genome shotgun (WGS) entry which is preliminary data.</text>
</comment>
<feature type="transmembrane region" description="Helical" evidence="1">
    <location>
        <begin position="252"/>
        <end position="274"/>
    </location>
</feature>
<sequence length="364" mass="38465">MKRSLIILLIVALLYMIMIPVDSSAEEMSDTADRYSIQLDDILADNDIAYSSDELSRISFKGFAGMISDSLGDTPFSSLKLLGKILLIIVITSVLKNAGGGMITKDCDIYGYICAISAVTLISEPLVAAFESVFEAVRRCGELVSVFIPVFCGITVACGCVTSAGLYDIYVLAASEMIVWLSKSFIMPSVSISTMLSVTGCVSGEINFSGIVQLIKKVITWGMTVAMTLFTGFLTLKCTISGKADGAVTKTARFLISGSVPIVGGAVSDAYATVRSSFEIIRSTVGTAGCFVVAVIILPPLLNIIILRAVMWTVSAAAELFSEDSMSKLAKALDNGLAVAQSVLICYGLMFILSTGILLNISGG</sequence>
<reference evidence="2 3" key="1">
    <citation type="journal article" date="2014" name="PLoS ONE">
        <title>Rumen cellulosomics: divergent fiber-degrading strategies revealed by comparative genome-wide analysis of six ruminococcal strains.</title>
        <authorList>
            <person name="Dassa B."/>
            <person name="Borovok I."/>
            <person name="Ruimy-Israeli V."/>
            <person name="Lamed R."/>
            <person name="Flint H.J."/>
            <person name="Duncan S.H."/>
            <person name="Henrissat B."/>
            <person name="Coutinho P."/>
            <person name="Morrison M."/>
            <person name="Mosoni P."/>
            <person name="Yeoman C.J."/>
            <person name="White B.A."/>
            <person name="Bayer E.A."/>
        </authorList>
    </citation>
    <scope>NUCLEOTIDE SEQUENCE [LARGE SCALE GENOMIC DNA]</scope>
    <source>
        <strain evidence="2 3">007c</strain>
    </source>
</reference>
<keyword evidence="1" id="KW-0472">Membrane</keyword>
<dbReference type="Proteomes" id="UP000019365">
    <property type="component" value="Unassembled WGS sequence"/>
</dbReference>
<feature type="transmembrane region" description="Helical" evidence="1">
    <location>
        <begin position="342"/>
        <end position="361"/>
    </location>
</feature>
<feature type="transmembrane region" description="Helical" evidence="1">
    <location>
        <begin position="218"/>
        <end position="240"/>
    </location>
</feature>
<feature type="transmembrane region" description="Helical" evidence="1">
    <location>
        <begin position="185"/>
        <end position="206"/>
    </location>
</feature>
<feature type="transmembrane region" description="Helical" evidence="1">
    <location>
        <begin position="110"/>
        <end position="134"/>
    </location>
</feature>
<dbReference type="PATRIC" id="fig|1341157.4.peg.1916"/>
<evidence type="ECO:0000256" key="1">
    <source>
        <dbReference type="SAM" id="Phobius"/>
    </source>
</evidence>
<evidence type="ECO:0000313" key="2">
    <source>
        <dbReference type="EMBL" id="EWM53508.1"/>
    </source>
</evidence>
<gene>
    <name evidence="2" type="ORF">RF007C_07450</name>
</gene>
<feature type="transmembrane region" description="Helical" evidence="1">
    <location>
        <begin position="280"/>
        <end position="298"/>
    </location>
</feature>
<keyword evidence="3" id="KW-1185">Reference proteome</keyword>
<keyword evidence="1" id="KW-0812">Transmembrane</keyword>
<evidence type="ECO:0008006" key="4">
    <source>
        <dbReference type="Google" id="ProtNLM"/>
    </source>
</evidence>
<dbReference type="AlphaFoldDB" id="W7UHP5"/>
<dbReference type="RefSeq" id="WP_037299374.1">
    <property type="nucleotide sequence ID" value="NZ_ATAX01000025.1"/>
</dbReference>
<accession>W7UHP5</accession>
<feature type="transmembrane region" description="Helical" evidence="1">
    <location>
        <begin position="146"/>
        <end position="173"/>
    </location>
</feature>
<proteinExistence type="predicted"/>
<dbReference type="InterPro" id="IPR014194">
    <property type="entry name" value="Spore_III_AE"/>
</dbReference>
<name>W7UHP5_RUMFL</name>
<evidence type="ECO:0000313" key="3">
    <source>
        <dbReference type="Proteomes" id="UP000019365"/>
    </source>
</evidence>
<feature type="transmembrane region" description="Helical" evidence="1">
    <location>
        <begin position="81"/>
        <end position="98"/>
    </location>
</feature>
<dbReference type="EMBL" id="ATAX01000025">
    <property type="protein sequence ID" value="EWM53508.1"/>
    <property type="molecule type" value="Genomic_DNA"/>
</dbReference>